<dbReference type="EMBL" id="JJQT01000251">
    <property type="protein sequence ID" value="KKH71914.1"/>
    <property type="molecule type" value="Genomic_DNA"/>
</dbReference>
<name>A0A0F8SF18_METMZ</name>
<organism evidence="1 2">
    <name type="scientific">Methanosarcina mazei</name>
    <name type="common">Methanosarcina frisia</name>
    <dbReference type="NCBI Taxonomy" id="2209"/>
    <lineage>
        <taxon>Archaea</taxon>
        <taxon>Methanobacteriati</taxon>
        <taxon>Methanobacteriota</taxon>
        <taxon>Stenosarchaea group</taxon>
        <taxon>Methanomicrobia</taxon>
        <taxon>Methanosarcinales</taxon>
        <taxon>Methanosarcinaceae</taxon>
        <taxon>Methanosarcina</taxon>
    </lineage>
</organism>
<accession>A0A0F8SF18</accession>
<gene>
    <name evidence="1" type="ORF">DU78_06940</name>
</gene>
<evidence type="ECO:0000313" key="1">
    <source>
        <dbReference type="EMBL" id="KKH71914.1"/>
    </source>
</evidence>
<dbReference type="RefSeq" id="WP_048050128.1">
    <property type="nucleotide sequence ID" value="NZ_JJQT01000251.1"/>
</dbReference>
<sequence>MVKNKITIGILFLTMLVGMALIPSAMASTEEQQTDLTKDAAQLKIEALEAELGKEGMKEVADYLELQASLPDVVKRMPYRGLAFAATAVSYTHLTLPTNREV</sequence>
<proteinExistence type="predicted"/>
<dbReference type="PATRIC" id="fig|2209.90.peg.1535"/>
<dbReference type="Proteomes" id="UP000034842">
    <property type="component" value="Unassembled WGS sequence"/>
</dbReference>
<comment type="caution">
    <text evidence="1">The sequence shown here is derived from an EMBL/GenBank/DDBJ whole genome shotgun (WGS) entry which is preliminary data.</text>
</comment>
<evidence type="ECO:0000313" key="2">
    <source>
        <dbReference type="Proteomes" id="UP000034842"/>
    </source>
</evidence>
<dbReference type="AlphaFoldDB" id="A0A0F8SF18"/>
<reference evidence="1 2" key="1">
    <citation type="journal article" date="2015" name="ISME J.">
        <title>Genomic and phenotypic differentiation among Methanosarcina mazei populations from Columbia River sediment.</title>
        <authorList>
            <person name="Youngblut N.D."/>
            <person name="Wirth J.S."/>
            <person name="Henriksen J.R."/>
            <person name="Smith M."/>
            <person name="Simon H."/>
            <person name="Metcalf W.W."/>
            <person name="Whitaker R.J."/>
        </authorList>
    </citation>
    <scope>NUCLEOTIDE SEQUENCE [LARGE SCALE GENOMIC DNA]</scope>
    <source>
        <strain evidence="1 2">1.H.M.1A.3</strain>
    </source>
</reference>
<protein>
    <submittedName>
        <fullName evidence="1">Uncharacterized protein</fullName>
    </submittedName>
</protein>